<organism evidence="2 3">
    <name type="scientific">Acropora cervicornis</name>
    <name type="common">Staghorn coral</name>
    <dbReference type="NCBI Taxonomy" id="6130"/>
    <lineage>
        <taxon>Eukaryota</taxon>
        <taxon>Metazoa</taxon>
        <taxon>Cnidaria</taxon>
        <taxon>Anthozoa</taxon>
        <taxon>Hexacorallia</taxon>
        <taxon>Scleractinia</taxon>
        <taxon>Astrocoeniina</taxon>
        <taxon>Acroporidae</taxon>
        <taxon>Acropora</taxon>
    </lineage>
</organism>
<accession>A0AAD9PX43</accession>
<name>A0AAD9PX43_ACRCE</name>
<proteinExistence type="predicted"/>
<evidence type="ECO:0000313" key="3">
    <source>
        <dbReference type="Proteomes" id="UP001249851"/>
    </source>
</evidence>
<dbReference type="Proteomes" id="UP001249851">
    <property type="component" value="Unassembled WGS sequence"/>
</dbReference>
<evidence type="ECO:0000256" key="1">
    <source>
        <dbReference type="SAM" id="Phobius"/>
    </source>
</evidence>
<sequence length="340" mass="38738">MKDCVSRCHEEIRNAAHCSTDIIRIHKRLCQQLSNTSEALKIWFVVHWFLLAIVEVIFVAEMVSLFKYAPDWFLFYSFALRSLIFLYVFVYPNYCASSVTVSCNKMLQDLNMTTGDEWQTGHPFFHRSELALFLQYAQFTNCGFKVGDLTFGSSFAWPLDALLSSWFCGNSSSNSSSLRPSSPMGALQGIELGHVIELVANFSILMSNVAFFWCMWKLGNRSVYCVTMDNAYRAAKRSDWVMQNCTMLIFGILLLIQLFWLNLSFEEKVSREYRVGVSLSVIPMWATLTTSWLFALITNAMKDCVSSCHEEIRNATQCSTDDINAFTSAYANSCPAPQRP</sequence>
<reference evidence="2" key="2">
    <citation type="journal article" date="2023" name="Science">
        <title>Genomic signatures of disease resistance in endangered staghorn corals.</title>
        <authorList>
            <person name="Vollmer S.V."/>
            <person name="Selwyn J.D."/>
            <person name="Despard B.A."/>
            <person name="Roesel C.L."/>
        </authorList>
    </citation>
    <scope>NUCLEOTIDE SEQUENCE</scope>
    <source>
        <strain evidence="2">K2</strain>
    </source>
</reference>
<keyword evidence="1" id="KW-0472">Membrane</keyword>
<dbReference type="AlphaFoldDB" id="A0AAD9PX43"/>
<comment type="caution">
    <text evidence="2">The sequence shown here is derived from an EMBL/GenBank/DDBJ whole genome shotgun (WGS) entry which is preliminary data.</text>
</comment>
<evidence type="ECO:0000313" key="2">
    <source>
        <dbReference type="EMBL" id="KAK2550792.1"/>
    </source>
</evidence>
<keyword evidence="1" id="KW-0812">Transmembrane</keyword>
<feature type="transmembrane region" description="Helical" evidence="1">
    <location>
        <begin position="240"/>
        <end position="261"/>
    </location>
</feature>
<dbReference type="EMBL" id="JARQWQ010000106">
    <property type="protein sequence ID" value="KAK2550792.1"/>
    <property type="molecule type" value="Genomic_DNA"/>
</dbReference>
<keyword evidence="1" id="KW-1133">Transmembrane helix</keyword>
<feature type="transmembrane region" description="Helical" evidence="1">
    <location>
        <begin position="273"/>
        <end position="297"/>
    </location>
</feature>
<keyword evidence="3" id="KW-1185">Reference proteome</keyword>
<feature type="transmembrane region" description="Helical" evidence="1">
    <location>
        <begin position="72"/>
        <end position="90"/>
    </location>
</feature>
<evidence type="ECO:0008006" key="4">
    <source>
        <dbReference type="Google" id="ProtNLM"/>
    </source>
</evidence>
<feature type="transmembrane region" description="Helical" evidence="1">
    <location>
        <begin position="42"/>
        <end position="60"/>
    </location>
</feature>
<reference evidence="2" key="1">
    <citation type="journal article" date="2023" name="G3 (Bethesda)">
        <title>Whole genome assembly and annotation of the endangered Caribbean coral Acropora cervicornis.</title>
        <authorList>
            <person name="Selwyn J.D."/>
            <person name="Vollmer S.V."/>
        </authorList>
    </citation>
    <scope>NUCLEOTIDE SEQUENCE</scope>
    <source>
        <strain evidence="2">K2</strain>
    </source>
</reference>
<feature type="transmembrane region" description="Helical" evidence="1">
    <location>
        <begin position="198"/>
        <end position="219"/>
    </location>
</feature>
<protein>
    <recommendedName>
        <fullName evidence="4">Transmembrane protein</fullName>
    </recommendedName>
</protein>
<gene>
    <name evidence="2" type="ORF">P5673_028472</name>
</gene>